<protein>
    <submittedName>
        <fullName evidence="11">Anion transporter</fullName>
    </submittedName>
</protein>
<accession>A0A371R0N1</accession>
<feature type="transmembrane region" description="Helical" evidence="8">
    <location>
        <begin position="177"/>
        <end position="202"/>
    </location>
</feature>
<evidence type="ECO:0000313" key="10">
    <source>
        <dbReference type="EMBL" id="RFA95280.1"/>
    </source>
</evidence>
<feature type="transmembrane region" description="Helical" evidence="8">
    <location>
        <begin position="223"/>
        <end position="245"/>
    </location>
</feature>
<keyword evidence="3" id="KW-0813">Transport</keyword>
<comment type="subcellular location">
    <subcellularLocation>
        <location evidence="1">Cell membrane</location>
        <topology evidence="1">Multi-pass membrane protein</topology>
    </subcellularLocation>
</comment>
<reference evidence="12 13" key="1">
    <citation type="submission" date="2017-07" db="EMBL/GenBank/DDBJ databases">
        <title>Draft genome sequence of aerobic hyperthermophilic archaea, Pyrobaculum aerophilum YKB31 and YKB32.</title>
        <authorList>
            <person name="Mochizuki T."/>
            <person name="Berliner A.J."/>
            <person name="Yoshida-Takashima Y."/>
            <person name="Takaki Y."/>
            <person name="Nunoura T."/>
            <person name="Takai K."/>
        </authorList>
    </citation>
    <scope>NUCLEOTIDE SEQUENCE [LARGE SCALE GENOMIC DNA]</scope>
    <source>
        <strain evidence="10 13">YKB31</strain>
        <strain evidence="11 12">YKB32</strain>
    </source>
</reference>
<dbReference type="Proteomes" id="UP000256877">
    <property type="component" value="Unassembled WGS sequence"/>
</dbReference>
<dbReference type="Proteomes" id="UP000257123">
    <property type="component" value="Unassembled WGS sequence"/>
</dbReference>
<evidence type="ECO:0000313" key="13">
    <source>
        <dbReference type="Proteomes" id="UP000257123"/>
    </source>
</evidence>
<evidence type="ECO:0000259" key="9">
    <source>
        <dbReference type="Pfam" id="PF03600"/>
    </source>
</evidence>
<feature type="transmembrane region" description="Helical" evidence="8">
    <location>
        <begin position="251"/>
        <end position="269"/>
    </location>
</feature>
<evidence type="ECO:0000256" key="1">
    <source>
        <dbReference type="ARBA" id="ARBA00004651"/>
    </source>
</evidence>
<dbReference type="PANTHER" id="PTHR43302">
    <property type="entry name" value="TRANSPORTER ARSB-RELATED"/>
    <property type="match status" value="1"/>
</dbReference>
<feature type="transmembrane region" description="Helical" evidence="8">
    <location>
        <begin position="140"/>
        <end position="157"/>
    </location>
</feature>
<organism evidence="11 12">
    <name type="scientific">Pyrobaculum aerophilum</name>
    <dbReference type="NCBI Taxonomy" id="13773"/>
    <lineage>
        <taxon>Archaea</taxon>
        <taxon>Thermoproteota</taxon>
        <taxon>Thermoprotei</taxon>
        <taxon>Thermoproteales</taxon>
        <taxon>Thermoproteaceae</taxon>
        <taxon>Pyrobaculum</taxon>
    </lineage>
</organism>
<keyword evidence="6 8" id="KW-1133">Transmembrane helix</keyword>
<evidence type="ECO:0000256" key="6">
    <source>
        <dbReference type="ARBA" id="ARBA00022989"/>
    </source>
</evidence>
<dbReference type="AlphaFoldDB" id="A0A371R0N1"/>
<keyword evidence="7 8" id="KW-0472">Membrane</keyword>
<dbReference type="EMBL" id="NMUE01000024">
    <property type="protein sequence ID" value="RFA95280.1"/>
    <property type="molecule type" value="Genomic_DNA"/>
</dbReference>
<comment type="similarity">
    <text evidence="2">Belongs to the CitM (TC 2.A.11) transporter family.</text>
</comment>
<evidence type="ECO:0000313" key="11">
    <source>
        <dbReference type="EMBL" id="RFA96846.1"/>
    </source>
</evidence>
<evidence type="ECO:0000256" key="2">
    <source>
        <dbReference type="ARBA" id="ARBA00009843"/>
    </source>
</evidence>
<dbReference type="EMBL" id="NMUF01000033">
    <property type="protein sequence ID" value="RFA96846.1"/>
    <property type="molecule type" value="Genomic_DNA"/>
</dbReference>
<evidence type="ECO:0000256" key="3">
    <source>
        <dbReference type="ARBA" id="ARBA00022448"/>
    </source>
</evidence>
<dbReference type="RefSeq" id="WP_116421357.1">
    <property type="nucleotide sequence ID" value="NZ_NMUE01000024.1"/>
</dbReference>
<proteinExistence type="inferred from homology"/>
<dbReference type="OrthoDB" id="86089at2157"/>
<evidence type="ECO:0000256" key="8">
    <source>
        <dbReference type="SAM" id="Phobius"/>
    </source>
</evidence>
<feature type="transmembrane region" description="Helical" evidence="8">
    <location>
        <begin position="61"/>
        <end position="88"/>
    </location>
</feature>
<evidence type="ECO:0000256" key="5">
    <source>
        <dbReference type="ARBA" id="ARBA00022692"/>
    </source>
</evidence>
<feature type="transmembrane region" description="Helical" evidence="8">
    <location>
        <begin position="359"/>
        <end position="383"/>
    </location>
</feature>
<dbReference type="PANTHER" id="PTHR43302:SF5">
    <property type="entry name" value="TRANSPORTER ARSB-RELATED"/>
    <property type="match status" value="1"/>
</dbReference>
<name>A0A371R0N1_9CREN</name>
<dbReference type="InterPro" id="IPR000802">
    <property type="entry name" value="Arsenical_pump_ArsB"/>
</dbReference>
<feature type="transmembrane region" description="Helical" evidence="8">
    <location>
        <begin position="403"/>
        <end position="420"/>
    </location>
</feature>
<feature type="domain" description="Citrate transporter-like" evidence="9">
    <location>
        <begin position="32"/>
        <end position="369"/>
    </location>
</feature>
<feature type="transmembrane region" description="Helical" evidence="8">
    <location>
        <begin position="31"/>
        <end position="49"/>
    </location>
</feature>
<feature type="transmembrane region" description="Helical" evidence="8">
    <location>
        <begin position="281"/>
        <end position="301"/>
    </location>
</feature>
<evidence type="ECO:0000313" key="12">
    <source>
        <dbReference type="Proteomes" id="UP000256877"/>
    </source>
</evidence>
<dbReference type="PRINTS" id="PR00758">
    <property type="entry name" value="ARSENICPUMP"/>
</dbReference>
<evidence type="ECO:0000256" key="7">
    <source>
        <dbReference type="ARBA" id="ARBA00023136"/>
    </source>
</evidence>
<gene>
    <name evidence="10" type="ORF">CGL51_08075</name>
    <name evidence="11" type="ORF">CGL52_10330</name>
</gene>
<keyword evidence="5 8" id="KW-0812">Transmembrane</keyword>
<feature type="transmembrane region" description="Helical" evidence="8">
    <location>
        <begin position="100"/>
        <end position="128"/>
    </location>
</feature>
<evidence type="ECO:0000256" key="4">
    <source>
        <dbReference type="ARBA" id="ARBA00022475"/>
    </source>
</evidence>
<comment type="caution">
    <text evidence="11">The sequence shown here is derived from an EMBL/GenBank/DDBJ whole genome shotgun (WGS) entry which is preliminary data.</text>
</comment>
<dbReference type="CDD" id="cd01117">
    <property type="entry name" value="YbiR_permease"/>
    <property type="match status" value="1"/>
</dbReference>
<dbReference type="GO" id="GO:0005886">
    <property type="term" value="C:plasma membrane"/>
    <property type="evidence" value="ECO:0007669"/>
    <property type="project" value="UniProtKB-SubCell"/>
</dbReference>
<dbReference type="InterPro" id="IPR004680">
    <property type="entry name" value="Cit_transptr-like_dom"/>
</dbReference>
<feature type="transmembrane region" description="Helical" evidence="8">
    <location>
        <begin position="321"/>
        <end position="347"/>
    </location>
</feature>
<sequence length="421" mass="45042">MTADAAVALLLAALVVGGMVARPIYPKLPTWSLMSLAAFIAVFLGPLTVDDVPRVINVEVVLFLVGMFSIVALAELSGLLDAFAYWFVSLFKSRLSVYTASSLLFGLMSAFAVNDTVALMGPPVAAAIARASGIEYRHMFLLLAFSLTIGSVMTPIGNPQNMLIAVESGIKAPFITFLSRLAIPTLINLIITPVVLFKILGIKNERVSFVALPKELIKNGRDAAVAAVVLIGTVAAMAANDLAALSGHPHIHNIGFIPFVAASLLYFFASSPREVLARVEWGTVIFFLAMFITMEAIWRGGILQPIISAVLPTYTGSAYDILAITAISLFLSQVLSNVPFVSLFSTYLHSLGVTDPKAWLTLAMASTIAGNLTLLGAASNIIILEVLETRFHSTITFAQFIKYGSLITAINTAIYLPFLLI</sequence>
<keyword evidence="4" id="KW-1003">Cell membrane</keyword>
<dbReference type="Pfam" id="PF03600">
    <property type="entry name" value="CitMHS"/>
    <property type="match status" value="1"/>
</dbReference>
<dbReference type="GO" id="GO:0015105">
    <property type="term" value="F:arsenite transmembrane transporter activity"/>
    <property type="evidence" value="ECO:0007669"/>
    <property type="project" value="InterPro"/>
</dbReference>